<keyword evidence="6 9" id="KW-0472">Membrane</keyword>
<dbReference type="InterPro" id="IPR013568">
    <property type="entry name" value="SEFIR_dom"/>
</dbReference>
<keyword evidence="2" id="KW-1003">Cell membrane</keyword>
<keyword evidence="4 10" id="KW-0732">Signal</keyword>
<proteinExistence type="predicted"/>
<protein>
    <submittedName>
        <fullName evidence="13">Interleukin-17 receptor B isoform X1</fullName>
    </submittedName>
</protein>
<feature type="domain" description="SEFIR" evidence="11">
    <location>
        <begin position="331"/>
        <end position="477"/>
    </location>
</feature>
<keyword evidence="7 13" id="KW-0675">Receptor</keyword>
<dbReference type="KEGG" id="pgut:117677171"/>
<evidence type="ECO:0000259" key="11">
    <source>
        <dbReference type="PROSITE" id="PS51534"/>
    </source>
</evidence>
<evidence type="ECO:0000256" key="1">
    <source>
        <dbReference type="ARBA" id="ARBA00004251"/>
    </source>
</evidence>
<dbReference type="InterPro" id="IPR032356">
    <property type="entry name" value="IL17R_A/B_N"/>
</dbReference>
<dbReference type="RefSeq" id="XP_034293088.1">
    <property type="nucleotide sequence ID" value="XM_034437197.2"/>
</dbReference>
<dbReference type="PANTHER" id="PTHR15583">
    <property type="entry name" value="INTERLEUKIN-17 RECEPTOR"/>
    <property type="match status" value="1"/>
</dbReference>
<dbReference type="InParanoid" id="A0A6P9D9Z6"/>
<keyword evidence="3 9" id="KW-0812">Transmembrane</keyword>
<feature type="transmembrane region" description="Helical" evidence="9">
    <location>
        <begin position="290"/>
        <end position="310"/>
    </location>
</feature>
<dbReference type="Gene3D" id="2.60.40.2150">
    <property type="entry name" value="Interleukin-17 receptor A/B, fibronectin-III-like domain 2"/>
    <property type="match status" value="1"/>
</dbReference>
<accession>A0A6P9D9Z6</accession>
<dbReference type="InterPro" id="IPR038683">
    <property type="entry name" value="IL17RA/B_FnIII-like_1_sf"/>
</dbReference>
<evidence type="ECO:0000256" key="6">
    <source>
        <dbReference type="ARBA" id="ARBA00023136"/>
    </source>
</evidence>
<feature type="signal peptide" evidence="10">
    <location>
        <begin position="1"/>
        <end position="22"/>
    </location>
</feature>
<evidence type="ECO:0000313" key="12">
    <source>
        <dbReference type="Proteomes" id="UP001652622"/>
    </source>
</evidence>
<dbReference type="OMA" id="HKYMVVY"/>
<gene>
    <name evidence="13" type="primary">IL17RB</name>
</gene>
<comment type="subcellular location">
    <subcellularLocation>
        <location evidence="1">Cell membrane</location>
        <topology evidence="1">Single-pass type I membrane protein</topology>
    </subcellularLocation>
</comment>
<evidence type="ECO:0000313" key="13">
    <source>
        <dbReference type="RefSeq" id="XP_034293088.1"/>
    </source>
</evidence>
<dbReference type="CTD" id="55540"/>
<dbReference type="Gene3D" id="2.60.40.2160">
    <property type="entry name" value="Interleukin-17 receptor A/B, fibronectin-III-like domain 1"/>
    <property type="match status" value="1"/>
</dbReference>
<dbReference type="PANTHER" id="PTHR15583:SF11">
    <property type="entry name" value="INTERLEUKIN-17 RECEPTOR B"/>
    <property type="match status" value="1"/>
</dbReference>
<evidence type="ECO:0000256" key="7">
    <source>
        <dbReference type="ARBA" id="ARBA00023170"/>
    </source>
</evidence>
<reference evidence="13" key="1">
    <citation type="submission" date="2025-08" db="UniProtKB">
        <authorList>
            <consortium name="RefSeq"/>
        </authorList>
    </citation>
    <scope>IDENTIFICATION</scope>
    <source>
        <tissue evidence="13">Blood</tissue>
    </source>
</reference>
<dbReference type="PROSITE" id="PS51534">
    <property type="entry name" value="SEFIR"/>
    <property type="match status" value="1"/>
</dbReference>
<organism evidence="12 13">
    <name type="scientific">Pantherophis guttatus</name>
    <name type="common">Corn snake</name>
    <name type="synonym">Elaphe guttata</name>
    <dbReference type="NCBI Taxonomy" id="94885"/>
    <lineage>
        <taxon>Eukaryota</taxon>
        <taxon>Metazoa</taxon>
        <taxon>Chordata</taxon>
        <taxon>Craniata</taxon>
        <taxon>Vertebrata</taxon>
        <taxon>Euteleostomi</taxon>
        <taxon>Lepidosauria</taxon>
        <taxon>Squamata</taxon>
        <taxon>Bifurcata</taxon>
        <taxon>Unidentata</taxon>
        <taxon>Episquamata</taxon>
        <taxon>Toxicofera</taxon>
        <taxon>Serpentes</taxon>
        <taxon>Colubroidea</taxon>
        <taxon>Colubridae</taxon>
        <taxon>Colubrinae</taxon>
        <taxon>Pantherophis</taxon>
    </lineage>
</organism>
<evidence type="ECO:0000256" key="4">
    <source>
        <dbReference type="ARBA" id="ARBA00022729"/>
    </source>
</evidence>
<dbReference type="GO" id="GO:0030368">
    <property type="term" value="F:interleukin-17 receptor activity"/>
    <property type="evidence" value="ECO:0007669"/>
    <property type="project" value="InterPro"/>
</dbReference>
<name>A0A6P9D9Z6_PANGU</name>
<evidence type="ECO:0000256" key="8">
    <source>
        <dbReference type="ARBA" id="ARBA00023180"/>
    </source>
</evidence>
<dbReference type="GO" id="GO:0005886">
    <property type="term" value="C:plasma membrane"/>
    <property type="evidence" value="ECO:0007669"/>
    <property type="project" value="UniProtKB-SubCell"/>
</dbReference>
<dbReference type="InterPro" id="IPR039465">
    <property type="entry name" value="IL-17_rcpt-like"/>
</dbReference>
<evidence type="ECO:0000256" key="2">
    <source>
        <dbReference type="ARBA" id="ARBA00022475"/>
    </source>
</evidence>
<dbReference type="Pfam" id="PF16556">
    <property type="entry name" value="IL17R_fnIII_D1"/>
    <property type="match status" value="1"/>
</dbReference>
<keyword evidence="8" id="KW-0325">Glycoprotein</keyword>
<dbReference type="Proteomes" id="UP001652622">
    <property type="component" value="Unplaced"/>
</dbReference>
<evidence type="ECO:0000256" key="3">
    <source>
        <dbReference type="ARBA" id="ARBA00022692"/>
    </source>
</evidence>
<dbReference type="Pfam" id="PF08357">
    <property type="entry name" value="SEFIR"/>
    <property type="match status" value="1"/>
</dbReference>
<evidence type="ECO:0000256" key="5">
    <source>
        <dbReference type="ARBA" id="ARBA00022989"/>
    </source>
</evidence>
<feature type="chain" id="PRO_5028026371" evidence="10">
    <location>
        <begin position="23"/>
        <end position="505"/>
    </location>
</feature>
<dbReference type="Gene3D" id="3.40.50.11530">
    <property type="match status" value="1"/>
</dbReference>
<evidence type="ECO:0000256" key="10">
    <source>
        <dbReference type="SAM" id="SignalP"/>
    </source>
</evidence>
<keyword evidence="12" id="KW-1185">Reference proteome</keyword>
<keyword evidence="5 9" id="KW-1133">Transmembrane helix</keyword>
<dbReference type="AlphaFoldDB" id="A0A6P9D9Z6"/>
<dbReference type="GeneID" id="117677171"/>
<evidence type="ECO:0000256" key="9">
    <source>
        <dbReference type="SAM" id="Phobius"/>
    </source>
</evidence>
<dbReference type="InterPro" id="IPR043046">
    <property type="entry name" value="IL17RA/B_FnIII-like_2_sf"/>
</dbReference>
<dbReference type="Pfam" id="PF16578">
    <property type="entry name" value="IL17R_fnIII_D2"/>
    <property type="match status" value="1"/>
</dbReference>
<sequence>MKPAAWVLLGWVLSGKSFQGEAQPHIECYEEDGPHPELEQEHKFTPADLFNISIKIVEIQGMCNFNITWILNADASIKYLKATKICEFNQGCIRCDYSEAFQRQTMSEHQKWQFNFVGFSVEENTNYFIDAYNLPPANIDEDHSKIQKQLTSPDCEDNSLKYCQNCIEKGSLWDPNITICNRKFELEVNFTPSNFCSKYKIHLCDSHKCDNSILHVVPTTKGNSIRVSEKIRMNDQERNVIFKELIPYFPGCQNDCKRYSYYQTVCNEEPIPEPKATASIVNKPDMKKTYAGISITLLLIVCIVAAVLYFKSKHGLARNLAHFYPITAQKPITILVVYSQEACLQHTVLNFADFLQEYCHCNVIIDLWQKRRIAEIGPVQWLATQKGIADKVIFLCPTYSSALCDSTCKSIIENQKNSECMFTLALHFFCSDWKMDSSLCKYMVVSFNETHPDPVLPSPLSICPNYFLMKDIDSFCRDLSFSQSQRYKAAKKWTWKFKIRPGLQL</sequence>